<proteinExistence type="inferred from homology"/>
<dbReference type="Gene3D" id="3.10.105.10">
    <property type="entry name" value="Dipeptide-binding Protein, Domain 3"/>
    <property type="match status" value="1"/>
</dbReference>
<dbReference type="RefSeq" id="WP_129783038.1">
    <property type="nucleotide sequence ID" value="NZ_RZHH01000001.1"/>
</dbReference>
<dbReference type="Gene3D" id="3.40.190.10">
    <property type="entry name" value="Periplasmic binding protein-like II"/>
    <property type="match status" value="1"/>
</dbReference>
<gene>
    <name evidence="6" type="ORF">ELS19_00410</name>
</gene>
<dbReference type="PROSITE" id="PS51257">
    <property type="entry name" value="PROKAR_LIPOPROTEIN"/>
    <property type="match status" value="1"/>
</dbReference>
<dbReference type="Proteomes" id="UP000294028">
    <property type="component" value="Unassembled WGS sequence"/>
</dbReference>
<dbReference type="SUPFAM" id="SSF53850">
    <property type="entry name" value="Periplasmic binding protein-like II"/>
    <property type="match status" value="1"/>
</dbReference>
<name>A0A482TSF7_9EURY</name>
<dbReference type="GO" id="GO:0015833">
    <property type="term" value="P:peptide transport"/>
    <property type="evidence" value="ECO:0007669"/>
    <property type="project" value="TreeGrafter"/>
</dbReference>
<comment type="similarity">
    <text evidence="1">Belongs to the bacterial solute-binding protein 5 family.</text>
</comment>
<reference evidence="6 7" key="1">
    <citation type="submission" date="2018-12" db="EMBL/GenBank/DDBJ databases">
        <title>Genome analysis provides insights into bioremediation potentialities of Halogeometricum borinquense strain N11.</title>
        <authorList>
            <person name="Najjari A."/>
            <person name="Youssef N."/>
            <person name="Fhoula I."/>
            <person name="Ben Dhia O."/>
            <person name="Mahjoubi M."/>
            <person name="Ouzari H.I."/>
            <person name="Cherif A."/>
        </authorList>
    </citation>
    <scope>NUCLEOTIDE SEQUENCE [LARGE SCALE GENOMIC DNA]</scope>
    <source>
        <strain evidence="6 7">N11</strain>
    </source>
</reference>
<comment type="caution">
    <text evidence="6">The sequence shown here is derived from an EMBL/GenBank/DDBJ whole genome shotgun (WGS) entry which is preliminary data.</text>
</comment>
<dbReference type="InterPro" id="IPR000914">
    <property type="entry name" value="SBP_5_dom"/>
</dbReference>
<dbReference type="Pfam" id="PF00496">
    <property type="entry name" value="SBP_bac_5"/>
    <property type="match status" value="1"/>
</dbReference>
<evidence type="ECO:0000313" key="7">
    <source>
        <dbReference type="Proteomes" id="UP000294028"/>
    </source>
</evidence>
<sequence>MANKQADYSSLVSRRRFIELTGVSGATALAGCSGGTDQEDGSTSDTNGETSSNTDPSSSDTVHDAELDGVNFLIPKNVQFNPYNPNNYTQIGLDYVFDLFVQFNYAKGEFIHYAISDWAVEPEQATITIRDGLTWFNGDPVTSRDIKTQFELQKYTGGELWQYAESVEMDGDTKLVINLAQETNPTIVKHTIAYNYTSVPHSVYGEYLKKIQEAESEEEENKAIAELTEFAPTDPLGCGAFEKQSADKQQAIYTRNPDHPDAENINFERYRSNYTGGNQATWQALLSGKVDAAYTLFTPSRIVDQLPDHWRVGKPPSNWGYGLAPNYNKSPLGKREMRQGIMYVLNRKQIVNNAAPNSKIYPEIPTAIAASQQERYLGDEIDTFESYGADKTMTSKAEAKFEEAGLTKEGGQWKDSSGSVVELPILVPSGWSDWVTAAQTAADQLSSFGFNSSLVSKDFGTVLKDWSNGNFTLASFYWLPGGARSAFPYFPIAHQLTPEYSGSSGSSITWGFSGTEELTVPSRTGSGTETVELKPAVKQLAQTIDEEKVRTQIRDLAWVANQELPMLPIAEKQNQSWISSKGWNLPPEGSDKYSAKWPCSWLPRQGDMTYAGE</sequence>
<evidence type="ECO:0000256" key="2">
    <source>
        <dbReference type="ARBA" id="ARBA00022448"/>
    </source>
</evidence>
<dbReference type="AlphaFoldDB" id="A0A482TSF7"/>
<evidence type="ECO:0000256" key="3">
    <source>
        <dbReference type="ARBA" id="ARBA00022729"/>
    </source>
</evidence>
<keyword evidence="3" id="KW-0732">Signal</keyword>
<feature type="compositionally biased region" description="Low complexity" evidence="4">
    <location>
        <begin position="50"/>
        <end position="60"/>
    </location>
</feature>
<dbReference type="GO" id="GO:1904680">
    <property type="term" value="F:peptide transmembrane transporter activity"/>
    <property type="evidence" value="ECO:0007669"/>
    <property type="project" value="TreeGrafter"/>
</dbReference>
<evidence type="ECO:0000256" key="4">
    <source>
        <dbReference type="SAM" id="MobiDB-lite"/>
    </source>
</evidence>
<evidence type="ECO:0000256" key="1">
    <source>
        <dbReference type="ARBA" id="ARBA00005695"/>
    </source>
</evidence>
<organism evidence="6 7">
    <name type="scientific">Halogeometricum borinquense</name>
    <dbReference type="NCBI Taxonomy" id="60847"/>
    <lineage>
        <taxon>Archaea</taxon>
        <taxon>Methanobacteriati</taxon>
        <taxon>Methanobacteriota</taxon>
        <taxon>Stenosarchaea group</taxon>
        <taxon>Halobacteria</taxon>
        <taxon>Halobacteriales</taxon>
        <taxon>Haloferacaceae</taxon>
        <taxon>Halogeometricum</taxon>
    </lineage>
</organism>
<evidence type="ECO:0000313" key="6">
    <source>
        <dbReference type="EMBL" id="RYJ19501.1"/>
    </source>
</evidence>
<keyword evidence="2" id="KW-0813">Transport</keyword>
<feature type="domain" description="Solute-binding protein family 5" evidence="5">
    <location>
        <begin position="123"/>
        <end position="486"/>
    </location>
</feature>
<dbReference type="PANTHER" id="PTHR30290:SF9">
    <property type="entry name" value="OLIGOPEPTIDE-BINDING PROTEIN APPA"/>
    <property type="match status" value="1"/>
</dbReference>
<protein>
    <submittedName>
        <fullName evidence="6">ABC transporter substrate-binding protein</fullName>
    </submittedName>
</protein>
<dbReference type="EMBL" id="RZHH01000001">
    <property type="protein sequence ID" value="RYJ19501.1"/>
    <property type="molecule type" value="Genomic_DNA"/>
</dbReference>
<dbReference type="InterPro" id="IPR039424">
    <property type="entry name" value="SBP_5"/>
</dbReference>
<evidence type="ECO:0000259" key="5">
    <source>
        <dbReference type="Pfam" id="PF00496"/>
    </source>
</evidence>
<dbReference type="PANTHER" id="PTHR30290">
    <property type="entry name" value="PERIPLASMIC BINDING COMPONENT OF ABC TRANSPORTER"/>
    <property type="match status" value="1"/>
</dbReference>
<feature type="region of interest" description="Disordered" evidence="4">
    <location>
        <begin position="29"/>
        <end position="62"/>
    </location>
</feature>
<accession>A0A482TSF7</accession>